<evidence type="ECO:0000313" key="1">
    <source>
        <dbReference type="EMBL" id="KAA6403358.1"/>
    </source>
</evidence>
<organism evidence="1 2">
    <name type="scientific">Streblomastix strix</name>
    <dbReference type="NCBI Taxonomy" id="222440"/>
    <lineage>
        <taxon>Eukaryota</taxon>
        <taxon>Metamonada</taxon>
        <taxon>Preaxostyla</taxon>
        <taxon>Oxymonadida</taxon>
        <taxon>Streblomastigidae</taxon>
        <taxon>Streblomastix</taxon>
    </lineage>
</organism>
<sequence length="66" mass="7819">MDKVIDQPSSIQQIHKNETGYPDEDLQWALSEIRKQLSEQEIEQQEEFSEYILGLAIELLDERNKQ</sequence>
<dbReference type="Proteomes" id="UP000324800">
    <property type="component" value="Unassembled WGS sequence"/>
</dbReference>
<dbReference type="AlphaFoldDB" id="A0A5J4X7Z6"/>
<comment type="caution">
    <text evidence="1">The sequence shown here is derived from an EMBL/GenBank/DDBJ whole genome shotgun (WGS) entry which is preliminary data.</text>
</comment>
<reference evidence="1 2" key="1">
    <citation type="submission" date="2019-03" db="EMBL/GenBank/DDBJ databases">
        <title>Single cell metagenomics reveals metabolic interactions within the superorganism composed of flagellate Streblomastix strix and complex community of Bacteroidetes bacteria on its surface.</title>
        <authorList>
            <person name="Treitli S.C."/>
            <person name="Kolisko M."/>
            <person name="Husnik F."/>
            <person name="Keeling P."/>
            <person name="Hampl V."/>
        </authorList>
    </citation>
    <scope>NUCLEOTIDE SEQUENCE [LARGE SCALE GENOMIC DNA]</scope>
    <source>
        <strain evidence="1">ST1C</strain>
    </source>
</reference>
<gene>
    <name evidence="1" type="ORF">EZS28_001128</name>
</gene>
<dbReference type="EMBL" id="SNRW01000110">
    <property type="protein sequence ID" value="KAA6403358.1"/>
    <property type="molecule type" value="Genomic_DNA"/>
</dbReference>
<accession>A0A5J4X7Z6</accession>
<proteinExistence type="predicted"/>
<protein>
    <submittedName>
        <fullName evidence="1">Uncharacterized protein</fullName>
    </submittedName>
</protein>
<name>A0A5J4X7Z6_9EUKA</name>
<evidence type="ECO:0000313" key="2">
    <source>
        <dbReference type="Proteomes" id="UP000324800"/>
    </source>
</evidence>